<evidence type="ECO:0000256" key="1">
    <source>
        <dbReference type="SAM" id="MobiDB-lite"/>
    </source>
</evidence>
<dbReference type="Gene3D" id="3.40.50.1820">
    <property type="entry name" value="alpha/beta hydrolase"/>
    <property type="match status" value="1"/>
</dbReference>
<gene>
    <name evidence="3" type="ORF">TRIUR3_26183</name>
</gene>
<dbReference type="eggNOG" id="KOG1455">
    <property type="taxonomic scope" value="Eukaryota"/>
</dbReference>
<organism evidence="3">
    <name type="scientific">Triticum urartu</name>
    <name type="common">Red wild einkorn</name>
    <name type="synonym">Crithodium urartu</name>
    <dbReference type="NCBI Taxonomy" id="4572"/>
    <lineage>
        <taxon>Eukaryota</taxon>
        <taxon>Viridiplantae</taxon>
        <taxon>Streptophyta</taxon>
        <taxon>Embryophyta</taxon>
        <taxon>Tracheophyta</taxon>
        <taxon>Spermatophyta</taxon>
        <taxon>Magnoliopsida</taxon>
        <taxon>Liliopsida</taxon>
        <taxon>Poales</taxon>
        <taxon>Poaceae</taxon>
        <taxon>BOP clade</taxon>
        <taxon>Pooideae</taxon>
        <taxon>Triticodae</taxon>
        <taxon>Triticeae</taxon>
        <taxon>Triticinae</taxon>
        <taxon>Triticum</taxon>
    </lineage>
</organism>
<feature type="compositionally biased region" description="Basic and acidic residues" evidence="1">
    <location>
        <begin position="507"/>
        <end position="518"/>
    </location>
</feature>
<dbReference type="InterPro" id="IPR051044">
    <property type="entry name" value="MAG_DAG_Lipase"/>
</dbReference>
<dbReference type="InterPro" id="IPR022742">
    <property type="entry name" value="Hydrolase_4"/>
</dbReference>
<protein>
    <recommendedName>
        <fullName evidence="2">Serine aminopeptidase S33 domain-containing protein</fullName>
    </recommendedName>
</protein>
<dbReference type="InterPro" id="IPR000073">
    <property type="entry name" value="AB_hydrolase_1"/>
</dbReference>
<evidence type="ECO:0000313" key="3">
    <source>
        <dbReference type="EMBL" id="EMS63168.1"/>
    </source>
</evidence>
<dbReference type="InterPro" id="IPR029058">
    <property type="entry name" value="AB_hydrolase_fold"/>
</dbReference>
<dbReference type="FunFam" id="3.40.50.1820:FF:000036">
    <property type="entry name" value="Alpha/beta-Hydrolases superfamily protein"/>
    <property type="match status" value="1"/>
</dbReference>
<dbReference type="STRING" id="4572.M7ZIV6"/>
<name>M7ZIV6_TRIUA</name>
<dbReference type="PRINTS" id="PR00111">
    <property type="entry name" value="ABHYDROLASE"/>
</dbReference>
<evidence type="ECO:0000259" key="2">
    <source>
        <dbReference type="Pfam" id="PF12146"/>
    </source>
</evidence>
<feature type="region of interest" description="Disordered" evidence="1">
    <location>
        <begin position="503"/>
        <end position="542"/>
    </location>
</feature>
<dbReference type="Pfam" id="PF12146">
    <property type="entry name" value="Hydrolase_4"/>
    <property type="match status" value="1"/>
</dbReference>
<feature type="domain" description="Serine aminopeptidase S33" evidence="2">
    <location>
        <begin position="229"/>
        <end position="471"/>
    </location>
</feature>
<proteinExistence type="predicted"/>
<sequence>MAHMYKEIPDAALETHKFGSVHYLLSGLPTINWILRHTLLPKSGDHKIIRGHAINLLHIFDVPQKFKVMSLIVETIKRTAADQKRSCGYARQIQELINSKMGTGTYLLDKEHMPIYPDFEDNTVVMNEDEPSSMHAQAKKEKAKAEKAARMPTTEEASQYLLKSKQDQLGYLIASTLRIEKGLATLTQNQESLERILEQKFYDLDVKEYVRNSSGVQLFTCGWLPASTSPRALVFLCHGYGMECSGFMRACGVRLAAAGYGVFGMDYEGHGKSMGTRCYIRSFHRLVDDCDRFYKSICGLEEYRSKSRFLYGESMGGAVALLLHRKDPTFWDGAVLVAPMCKISEKVKPHPLVITALTQVEDIIPRWKIVPTKDVIDAAFKDPDKREQIRKNKLIYQDKPRLKTALEMLRTSMYVEDSLSKVKLPFLVLHGEADTVTDPEVSRALYEHAASTDKAIKLYPGMWHGLTAGEPDENVEAVFSDIIAWLNARRRVWTPEERLTKMLAAPKKPDIDEKEHGSTRPRRQRRGFLCGLTGRTHHHSEM</sequence>
<dbReference type="SUPFAM" id="SSF53474">
    <property type="entry name" value="alpha/beta-Hydrolases"/>
    <property type="match status" value="1"/>
</dbReference>
<dbReference type="PANTHER" id="PTHR11614">
    <property type="entry name" value="PHOSPHOLIPASE-RELATED"/>
    <property type="match status" value="1"/>
</dbReference>
<reference evidence="3" key="1">
    <citation type="journal article" date="2013" name="Nature">
        <title>Draft genome of the wheat A-genome progenitor Triticum urartu.</title>
        <authorList>
            <person name="Ling H.Q."/>
            <person name="Zhao S."/>
            <person name="Liu D."/>
            <person name="Wang J."/>
            <person name="Sun H."/>
            <person name="Zhang C."/>
            <person name="Fan H."/>
            <person name="Li D."/>
            <person name="Dong L."/>
            <person name="Tao Y."/>
            <person name="Gao C."/>
            <person name="Wu H."/>
            <person name="Li Y."/>
            <person name="Cui Y."/>
            <person name="Guo X."/>
            <person name="Zheng S."/>
            <person name="Wang B."/>
            <person name="Yu K."/>
            <person name="Liang Q."/>
            <person name="Yang W."/>
            <person name="Lou X."/>
            <person name="Chen J."/>
            <person name="Feng M."/>
            <person name="Jian J."/>
            <person name="Zhang X."/>
            <person name="Luo G."/>
            <person name="Jiang Y."/>
            <person name="Liu J."/>
            <person name="Wang Z."/>
            <person name="Sha Y."/>
            <person name="Zhang B."/>
            <person name="Wu H."/>
            <person name="Tang D."/>
            <person name="Shen Q."/>
            <person name="Xue P."/>
            <person name="Zou S."/>
            <person name="Wang X."/>
            <person name="Liu X."/>
            <person name="Wang F."/>
            <person name="Yang Y."/>
            <person name="An X."/>
            <person name="Dong Z."/>
            <person name="Zhang K."/>
            <person name="Zhang X."/>
            <person name="Luo M.C."/>
            <person name="Dvorak J."/>
            <person name="Tong Y."/>
            <person name="Wang J."/>
            <person name="Yang H."/>
            <person name="Li Z."/>
            <person name="Wang D."/>
            <person name="Zhang A."/>
            <person name="Wang J."/>
        </authorList>
    </citation>
    <scope>NUCLEOTIDE SEQUENCE</scope>
</reference>
<dbReference type="AlphaFoldDB" id="M7ZIV6"/>
<accession>M7ZIV6</accession>
<dbReference type="EMBL" id="KD072605">
    <property type="protein sequence ID" value="EMS63168.1"/>
    <property type="molecule type" value="Genomic_DNA"/>
</dbReference>